<dbReference type="InParanoid" id="A0BVF7"/>
<dbReference type="GeneID" id="5015706"/>
<reference evidence="1 2" key="1">
    <citation type="journal article" date="2006" name="Nature">
        <title>Global trends of whole-genome duplications revealed by the ciliate Paramecium tetraurelia.</title>
        <authorList>
            <consortium name="Genoscope"/>
            <person name="Aury J.-M."/>
            <person name="Jaillon O."/>
            <person name="Duret L."/>
            <person name="Noel B."/>
            <person name="Jubin C."/>
            <person name="Porcel B.M."/>
            <person name="Segurens B."/>
            <person name="Daubin V."/>
            <person name="Anthouard V."/>
            <person name="Aiach N."/>
            <person name="Arnaiz O."/>
            <person name="Billaut A."/>
            <person name="Beisson J."/>
            <person name="Blanc I."/>
            <person name="Bouhouche K."/>
            <person name="Camara F."/>
            <person name="Duharcourt S."/>
            <person name="Guigo R."/>
            <person name="Gogendeau D."/>
            <person name="Katinka M."/>
            <person name="Keller A.-M."/>
            <person name="Kissmehl R."/>
            <person name="Klotz C."/>
            <person name="Koll F."/>
            <person name="Le Moue A."/>
            <person name="Lepere C."/>
            <person name="Malinsky S."/>
            <person name="Nowacki M."/>
            <person name="Nowak J.K."/>
            <person name="Plattner H."/>
            <person name="Poulain J."/>
            <person name="Ruiz F."/>
            <person name="Serrano V."/>
            <person name="Zagulski M."/>
            <person name="Dessen P."/>
            <person name="Betermier M."/>
            <person name="Weissenbach J."/>
            <person name="Scarpelli C."/>
            <person name="Schachter V."/>
            <person name="Sperling L."/>
            <person name="Meyer E."/>
            <person name="Cohen J."/>
            <person name="Wincker P."/>
        </authorList>
    </citation>
    <scope>NUCLEOTIDE SEQUENCE [LARGE SCALE GENOMIC DNA]</scope>
    <source>
        <strain evidence="1 2">Stock d4-2</strain>
    </source>
</reference>
<evidence type="ECO:0000313" key="2">
    <source>
        <dbReference type="Proteomes" id="UP000000600"/>
    </source>
</evidence>
<name>A0BVF7_PARTE</name>
<dbReference type="HOGENOM" id="CLU_1848949_0_0_1"/>
<accession>A0BVF7</accession>
<gene>
    <name evidence="1" type="ORF">GSPATT00005770001</name>
</gene>
<protein>
    <submittedName>
        <fullName evidence="1">Uncharacterized protein</fullName>
    </submittedName>
</protein>
<dbReference type="Proteomes" id="UP000000600">
    <property type="component" value="Unassembled WGS sequence"/>
</dbReference>
<evidence type="ECO:0000313" key="1">
    <source>
        <dbReference type="EMBL" id="CAK62524.1"/>
    </source>
</evidence>
<proteinExistence type="predicted"/>
<organism evidence="1 2">
    <name type="scientific">Paramecium tetraurelia</name>
    <dbReference type="NCBI Taxonomy" id="5888"/>
    <lineage>
        <taxon>Eukaryota</taxon>
        <taxon>Sar</taxon>
        <taxon>Alveolata</taxon>
        <taxon>Ciliophora</taxon>
        <taxon>Intramacronucleata</taxon>
        <taxon>Oligohymenophorea</taxon>
        <taxon>Peniculida</taxon>
        <taxon>Parameciidae</taxon>
        <taxon>Paramecium</taxon>
    </lineage>
</organism>
<dbReference type="EMBL" id="CT868019">
    <property type="protein sequence ID" value="CAK62524.1"/>
    <property type="molecule type" value="Genomic_DNA"/>
</dbReference>
<dbReference type="AlphaFoldDB" id="A0BVF7"/>
<sequence>MNIIFSKKVQISIKTELQGFVTKQVYLFSILMSISQIFDEFHHMKIKGKTILSVQRVKITLIGKIGDAISFQNESFTQNQRIILKQLQKIITNKKIENQEKNQLLSIYLNKFLLWEGFREKHFRLKTKDMVHVSFEFDV</sequence>
<dbReference type="RefSeq" id="XP_001429922.1">
    <property type="nucleotide sequence ID" value="XM_001429885.1"/>
</dbReference>
<keyword evidence="2" id="KW-1185">Reference proteome</keyword>
<dbReference type="KEGG" id="ptm:GSPATT00005770001"/>